<dbReference type="EMBL" id="JAKGSI010000001">
    <property type="protein sequence ID" value="MCF4006060.1"/>
    <property type="molecule type" value="Genomic_DNA"/>
</dbReference>
<keyword evidence="2" id="KW-1133">Transmembrane helix</keyword>
<keyword evidence="2" id="KW-0812">Transmembrane</keyword>
<gene>
    <name evidence="3" type="ORF">L1O03_02555</name>
</gene>
<accession>A0A9X1QS76</accession>
<evidence type="ECO:0000256" key="2">
    <source>
        <dbReference type="SAM" id="Phobius"/>
    </source>
</evidence>
<sequence length="198" mass="19988">MSTSSLLSNNRRVAVFIAAGIAVAALAGLSVWKLGTPHPPSEPIRPATAQTSDSASPSPRPTPSPSRADGSPSVTATEPTEGTENYAGLSADDPFLAPHAWTEPSPQPITPTRVYRPTNPGPEAPAPHHSASPSTPSTQPGEPATEPVTPATPSAEDTPHPTGPAEPNGHQPSETTPSTPPGPPPSSGGTGSLSHPSR</sequence>
<feature type="region of interest" description="Disordered" evidence="1">
    <location>
        <begin position="33"/>
        <end position="198"/>
    </location>
</feature>
<dbReference type="Proteomes" id="UP001139336">
    <property type="component" value="Unassembled WGS sequence"/>
</dbReference>
<proteinExistence type="predicted"/>
<name>A0A9X1QS76_9CORY</name>
<dbReference type="PRINTS" id="PR01217">
    <property type="entry name" value="PRICHEXTENSN"/>
</dbReference>
<organism evidence="3 4">
    <name type="scientific">Corynebacterium uropygiale</name>
    <dbReference type="NCBI Taxonomy" id="1775911"/>
    <lineage>
        <taxon>Bacteria</taxon>
        <taxon>Bacillati</taxon>
        <taxon>Actinomycetota</taxon>
        <taxon>Actinomycetes</taxon>
        <taxon>Mycobacteriales</taxon>
        <taxon>Corynebacteriaceae</taxon>
        <taxon>Corynebacterium</taxon>
    </lineage>
</organism>
<comment type="caution">
    <text evidence="3">The sequence shown here is derived from an EMBL/GenBank/DDBJ whole genome shotgun (WGS) entry which is preliminary data.</text>
</comment>
<protein>
    <submittedName>
        <fullName evidence="3">Uncharacterized protein</fullName>
    </submittedName>
</protein>
<evidence type="ECO:0000313" key="4">
    <source>
        <dbReference type="Proteomes" id="UP001139336"/>
    </source>
</evidence>
<keyword evidence="2" id="KW-0472">Membrane</keyword>
<dbReference type="AlphaFoldDB" id="A0A9X1QS76"/>
<dbReference type="RefSeq" id="WP_236117835.1">
    <property type="nucleotide sequence ID" value="NZ_JAKGSI010000001.1"/>
</dbReference>
<keyword evidence="4" id="KW-1185">Reference proteome</keyword>
<feature type="compositionally biased region" description="Polar residues" evidence="1">
    <location>
        <begin position="72"/>
        <end position="83"/>
    </location>
</feature>
<evidence type="ECO:0000313" key="3">
    <source>
        <dbReference type="EMBL" id="MCF4006060.1"/>
    </source>
</evidence>
<evidence type="ECO:0000256" key="1">
    <source>
        <dbReference type="SAM" id="MobiDB-lite"/>
    </source>
</evidence>
<reference evidence="3" key="1">
    <citation type="submission" date="2022-01" db="EMBL/GenBank/DDBJ databases">
        <title>Corynebacterium sp. nov isolated from isolated from the feces of the greater white-fronted geese (Anser albifrons) at Poyang Lake, PR China.</title>
        <authorList>
            <person name="Liu Q."/>
        </authorList>
    </citation>
    <scope>NUCLEOTIDE SEQUENCE</scope>
    <source>
        <strain evidence="3">JCM 32435</strain>
    </source>
</reference>
<feature type="transmembrane region" description="Helical" evidence="2">
    <location>
        <begin position="12"/>
        <end position="32"/>
    </location>
</feature>
<feature type="compositionally biased region" description="Low complexity" evidence="1">
    <location>
        <begin position="127"/>
        <end position="156"/>
    </location>
</feature>